<feature type="transmembrane region" description="Helical" evidence="6">
    <location>
        <begin position="30"/>
        <end position="49"/>
    </location>
</feature>
<feature type="transmembrane region" description="Helical" evidence="6">
    <location>
        <begin position="235"/>
        <end position="259"/>
    </location>
</feature>
<feature type="transmembrane region" description="Helical" evidence="6">
    <location>
        <begin position="200"/>
        <end position="223"/>
    </location>
</feature>
<evidence type="ECO:0000256" key="3">
    <source>
        <dbReference type="ARBA" id="ARBA00022989"/>
    </source>
</evidence>
<dbReference type="GO" id="GO:0016020">
    <property type="term" value="C:membrane"/>
    <property type="evidence" value="ECO:0007669"/>
    <property type="project" value="UniProtKB-SubCell"/>
</dbReference>
<keyword evidence="2 6" id="KW-0812">Transmembrane</keyword>
<name>A0A6A6SK58_9PLEO</name>
<proteinExistence type="inferred from homology"/>
<feature type="transmembrane region" description="Helical" evidence="6">
    <location>
        <begin position="118"/>
        <end position="138"/>
    </location>
</feature>
<gene>
    <name evidence="8" type="ORF">K491DRAFT_254826</name>
</gene>
<evidence type="ECO:0000259" key="7">
    <source>
        <dbReference type="Pfam" id="PF20684"/>
    </source>
</evidence>
<evidence type="ECO:0000256" key="4">
    <source>
        <dbReference type="ARBA" id="ARBA00023136"/>
    </source>
</evidence>
<feature type="transmembrane region" description="Helical" evidence="6">
    <location>
        <begin position="61"/>
        <end position="82"/>
    </location>
</feature>
<sequence>MPNNLTVEELEQTEWRIRHSGHVSMHNFEIILAVFFALAAITCAGRVALRLCTRRRLYMDDGLLLASFVCLAVSTGLAYTYMYPWYLAFAWMRGDDAASLIVAQDTTVVARALKNNEVYLGFTWTSIYAVKACYLAFFKPLIAASSRRVICYYWSLITLTAISYLFTTIGESIFPCTFDGRAVASTGSGQMPPPDRRLGIVYWVYSIADALTDTMIVTVPILLLRKSSLPLRTKICLCLFLCLSTFMFACAIIRASYTWYEGSIDFPWQLFWRHIEACVAVIMASVTAYRILAVEIQSRARRSREAHVERYSVKARPEANEHMGSALRAIQFPRPILTGLRSMLRTPSPGTNQDDTVQTGDFEKDFEKAQFRVEYHEHILKTSSNDRMPLVPG</sequence>
<feature type="domain" description="Rhodopsin" evidence="7">
    <location>
        <begin position="46"/>
        <end position="292"/>
    </location>
</feature>
<evidence type="ECO:0000256" key="5">
    <source>
        <dbReference type="ARBA" id="ARBA00038359"/>
    </source>
</evidence>
<feature type="transmembrane region" description="Helical" evidence="6">
    <location>
        <begin position="150"/>
        <end position="169"/>
    </location>
</feature>
<protein>
    <recommendedName>
        <fullName evidence="7">Rhodopsin domain-containing protein</fullName>
    </recommendedName>
</protein>
<evidence type="ECO:0000256" key="2">
    <source>
        <dbReference type="ARBA" id="ARBA00022692"/>
    </source>
</evidence>
<reference evidence="8" key="1">
    <citation type="journal article" date="2020" name="Stud. Mycol.">
        <title>101 Dothideomycetes genomes: a test case for predicting lifestyles and emergence of pathogens.</title>
        <authorList>
            <person name="Haridas S."/>
            <person name="Albert R."/>
            <person name="Binder M."/>
            <person name="Bloem J."/>
            <person name="Labutti K."/>
            <person name="Salamov A."/>
            <person name="Andreopoulos B."/>
            <person name="Baker S."/>
            <person name="Barry K."/>
            <person name="Bills G."/>
            <person name="Bluhm B."/>
            <person name="Cannon C."/>
            <person name="Castanera R."/>
            <person name="Culley D."/>
            <person name="Daum C."/>
            <person name="Ezra D."/>
            <person name="Gonzalez J."/>
            <person name="Henrissat B."/>
            <person name="Kuo A."/>
            <person name="Liang C."/>
            <person name="Lipzen A."/>
            <person name="Lutzoni F."/>
            <person name="Magnuson J."/>
            <person name="Mondo S."/>
            <person name="Nolan M."/>
            <person name="Ohm R."/>
            <person name="Pangilinan J."/>
            <person name="Park H.-J."/>
            <person name="Ramirez L."/>
            <person name="Alfaro M."/>
            <person name="Sun H."/>
            <person name="Tritt A."/>
            <person name="Yoshinaga Y."/>
            <person name="Zwiers L.-H."/>
            <person name="Turgeon B."/>
            <person name="Goodwin S."/>
            <person name="Spatafora J."/>
            <person name="Crous P."/>
            <person name="Grigoriev I."/>
        </authorList>
    </citation>
    <scope>NUCLEOTIDE SEQUENCE</scope>
    <source>
        <strain evidence="8">CBS 122681</strain>
    </source>
</reference>
<evidence type="ECO:0000313" key="9">
    <source>
        <dbReference type="Proteomes" id="UP000799324"/>
    </source>
</evidence>
<dbReference type="EMBL" id="MU004548">
    <property type="protein sequence ID" value="KAF2648265.1"/>
    <property type="molecule type" value="Genomic_DNA"/>
</dbReference>
<comment type="similarity">
    <text evidence="5">Belongs to the SAT4 family.</text>
</comment>
<dbReference type="PANTHER" id="PTHR33048">
    <property type="entry name" value="PTH11-LIKE INTEGRAL MEMBRANE PROTEIN (AFU_ORTHOLOGUE AFUA_5G11245)"/>
    <property type="match status" value="1"/>
</dbReference>
<evidence type="ECO:0000256" key="6">
    <source>
        <dbReference type="SAM" id="Phobius"/>
    </source>
</evidence>
<keyword evidence="3 6" id="KW-1133">Transmembrane helix</keyword>
<dbReference type="Pfam" id="PF20684">
    <property type="entry name" value="Fung_rhodopsin"/>
    <property type="match status" value="1"/>
</dbReference>
<dbReference type="InterPro" id="IPR049326">
    <property type="entry name" value="Rhodopsin_dom_fungi"/>
</dbReference>
<feature type="transmembrane region" description="Helical" evidence="6">
    <location>
        <begin position="271"/>
        <end position="292"/>
    </location>
</feature>
<dbReference type="AlphaFoldDB" id="A0A6A6SK58"/>
<evidence type="ECO:0000313" key="8">
    <source>
        <dbReference type="EMBL" id="KAF2648265.1"/>
    </source>
</evidence>
<dbReference type="PANTHER" id="PTHR33048:SF92">
    <property type="entry name" value="INTEGRAL MEMBRANE PROTEIN"/>
    <property type="match status" value="1"/>
</dbReference>
<dbReference type="Proteomes" id="UP000799324">
    <property type="component" value="Unassembled WGS sequence"/>
</dbReference>
<keyword evidence="9" id="KW-1185">Reference proteome</keyword>
<dbReference type="OrthoDB" id="444631at2759"/>
<accession>A0A6A6SK58</accession>
<organism evidence="8 9">
    <name type="scientific">Lophiostoma macrostomum CBS 122681</name>
    <dbReference type="NCBI Taxonomy" id="1314788"/>
    <lineage>
        <taxon>Eukaryota</taxon>
        <taxon>Fungi</taxon>
        <taxon>Dikarya</taxon>
        <taxon>Ascomycota</taxon>
        <taxon>Pezizomycotina</taxon>
        <taxon>Dothideomycetes</taxon>
        <taxon>Pleosporomycetidae</taxon>
        <taxon>Pleosporales</taxon>
        <taxon>Lophiostomataceae</taxon>
        <taxon>Lophiostoma</taxon>
    </lineage>
</organism>
<keyword evidence="4 6" id="KW-0472">Membrane</keyword>
<comment type="subcellular location">
    <subcellularLocation>
        <location evidence="1">Membrane</location>
        <topology evidence="1">Multi-pass membrane protein</topology>
    </subcellularLocation>
</comment>
<evidence type="ECO:0000256" key="1">
    <source>
        <dbReference type="ARBA" id="ARBA00004141"/>
    </source>
</evidence>
<dbReference type="InterPro" id="IPR052337">
    <property type="entry name" value="SAT4-like"/>
</dbReference>